<gene>
    <name evidence="2" type="ORF">SCARUB_04272</name>
</gene>
<accession>A0A1E3X4Y4</accession>
<proteinExistence type="predicted"/>
<name>A0A1E3X4Y4_9BACT</name>
<feature type="region of interest" description="Disordered" evidence="1">
    <location>
        <begin position="93"/>
        <end position="113"/>
    </location>
</feature>
<dbReference type="Pfam" id="PF05973">
    <property type="entry name" value="Gp49"/>
    <property type="match status" value="1"/>
</dbReference>
<protein>
    <recommendedName>
        <fullName evidence="4">Phage-related protein</fullName>
    </recommendedName>
</protein>
<organism evidence="2 3">
    <name type="scientific">Candidatus Scalindua rubra</name>
    <dbReference type="NCBI Taxonomy" id="1872076"/>
    <lineage>
        <taxon>Bacteria</taxon>
        <taxon>Pseudomonadati</taxon>
        <taxon>Planctomycetota</taxon>
        <taxon>Candidatus Brocadiia</taxon>
        <taxon>Candidatus Brocadiales</taxon>
        <taxon>Candidatus Scalinduaceae</taxon>
        <taxon>Candidatus Scalindua</taxon>
    </lineage>
</organism>
<evidence type="ECO:0008006" key="4">
    <source>
        <dbReference type="Google" id="ProtNLM"/>
    </source>
</evidence>
<evidence type="ECO:0000256" key="1">
    <source>
        <dbReference type="SAM" id="MobiDB-lite"/>
    </source>
</evidence>
<evidence type="ECO:0000313" key="3">
    <source>
        <dbReference type="Proteomes" id="UP000094056"/>
    </source>
</evidence>
<dbReference type="EMBL" id="MAYW01000198">
    <property type="protein sequence ID" value="ODS30612.1"/>
    <property type="molecule type" value="Genomic_DNA"/>
</dbReference>
<dbReference type="PATRIC" id="fig|1872076.5.peg.5106"/>
<dbReference type="Proteomes" id="UP000094056">
    <property type="component" value="Unassembled WGS sequence"/>
</dbReference>
<reference evidence="2 3" key="1">
    <citation type="submission" date="2016-07" db="EMBL/GenBank/DDBJ databases">
        <title>Draft genome of Scalindua rubra, obtained from a brine-seawater interface in the Red Sea, sheds light on salt adaptation in anammox bacteria.</title>
        <authorList>
            <person name="Speth D.R."/>
            <person name="Lagkouvardos I."/>
            <person name="Wang Y."/>
            <person name="Qian P.-Y."/>
            <person name="Dutilh B.E."/>
            <person name="Jetten M.S."/>
        </authorList>
    </citation>
    <scope>NUCLEOTIDE SEQUENCE [LARGE SCALE GENOMIC DNA]</scope>
    <source>
        <strain evidence="2">BSI-1</strain>
    </source>
</reference>
<comment type="caution">
    <text evidence="2">The sequence shown here is derived from an EMBL/GenBank/DDBJ whole genome shotgun (WGS) entry which is preliminary data.</text>
</comment>
<dbReference type="InterPro" id="IPR009241">
    <property type="entry name" value="HigB-like"/>
</dbReference>
<feature type="compositionally biased region" description="Basic and acidic residues" evidence="1">
    <location>
        <begin position="94"/>
        <end position="113"/>
    </location>
</feature>
<dbReference type="AlphaFoldDB" id="A0A1E3X4Y4"/>
<evidence type="ECO:0000313" key="2">
    <source>
        <dbReference type="EMBL" id="ODS30612.1"/>
    </source>
</evidence>
<sequence length="113" mass="13620">MSKWRIEYYEDHRGDKPVEAYIDSLPVEKQANIFRLFDLLEEFGIQLGTPYLKHIEGKIWEMRPGSERILYFTFTGRKFVLLNGFTKKTRKTPKKEIKIAQKRKKDYEEKNKC</sequence>